<evidence type="ECO:0000313" key="4">
    <source>
        <dbReference type="Proteomes" id="UP000663828"/>
    </source>
</evidence>
<evidence type="ECO:0000313" key="2">
    <source>
        <dbReference type="EMBL" id="CAF1104566.1"/>
    </source>
</evidence>
<keyword evidence="4" id="KW-1185">Reference proteome</keyword>
<name>A0A814PFB5_ADIRI</name>
<evidence type="ECO:0000313" key="3">
    <source>
        <dbReference type="EMBL" id="CAF1346925.1"/>
    </source>
</evidence>
<protein>
    <recommendedName>
        <fullName evidence="1">Arrestin C-terminal-like domain-containing protein</fullName>
    </recommendedName>
</protein>
<dbReference type="InterPro" id="IPR014752">
    <property type="entry name" value="Arrestin-like_C"/>
</dbReference>
<proteinExistence type="predicted"/>
<evidence type="ECO:0000313" key="5">
    <source>
        <dbReference type="Proteomes" id="UP000663852"/>
    </source>
</evidence>
<sequence length="295" mass="33602">MGLKVTKSPLTNADYGIRLSSANSFYRGRSSIQGDFSLKTRAKLRVERKIRLDLIGQLIKHHHSSQLNDKEIFFTYSFPLVTSHENGMARIIHQQEQITYPFRIPLGVNLPPSCELKDFSVVYYLDIYHDEKFLPNSRKKITLAPPAPRVNIPPPCTNTDPSGITTTCHLQKSFYSAREGSIVPLTISIENLQSNRIHSLTIQLVQTVLLNEITHENEIFTTLFDEIELNLHENRIETIVELTLPSNLSSTYVPDKNCQPDNVPLVSITYEFRLTKQIDDINNSNVYLPIPIGIE</sequence>
<reference evidence="2" key="1">
    <citation type="submission" date="2021-02" db="EMBL/GenBank/DDBJ databases">
        <authorList>
            <person name="Nowell W R."/>
        </authorList>
    </citation>
    <scope>NUCLEOTIDE SEQUENCE</scope>
</reference>
<dbReference type="EMBL" id="CAJNOR010002839">
    <property type="protein sequence ID" value="CAF1346925.1"/>
    <property type="molecule type" value="Genomic_DNA"/>
</dbReference>
<dbReference type="EMBL" id="CAJNOJ010000098">
    <property type="protein sequence ID" value="CAF1104566.1"/>
    <property type="molecule type" value="Genomic_DNA"/>
</dbReference>
<dbReference type="Gene3D" id="2.60.40.640">
    <property type="match status" value="2"/>
</dbReference>
<feature type="domain" description="Arrestin C-terminal-like" evidence="1">
    <location>
        <begin position="180"/>
        <end position="293"/>
    </location>
</feature>
<organism evidence="2 5">
    <name type="scientific">Adineta ricciae</name>
    <name type="common">Rotifer</name>
    <dbReference type="NCBI Taxonomy" id="249248"/>
    <lineage>
        <taxon>Eukaryota</taxon>
        <taxon>Metazoa</taxon>
        <taxon>Spiralia</taxon>
        <taxon>Gnathifera</taxon>
        <taxon>Rotifera</taxon>
        <taxon>Eurotatoria</taxon>
        <taxon>Bdelloidea</taxon>
        <taxon>Adinetida</taxon>
        <taxon>Adinetidae</taxon>
        <taxon>Adineta</taxon>
    </lineage>
</organism>
<dbReference type="AlphaFoldDB" id="A0A814PFB5"/>
<gene>
    <name evidence="2" type="ORF">EDS130_LOCUS20168</name>
    <name evidence="3" type="ORF">XAT740_LOCUS31268</name>
</gene>
<comment type="caution">
    <text evidence="2">The sequence shown here is derived from an EMBL/GenBank/DDBJ whole genome shotgun (WGS) entry which is preliminary data.</text>
</comment>
<dbReference type="Pfam" id="PF02752">
    <property type="entry name" value="Arrestin_C"/>
    <property type="match status" value="1"/>
</dbReference>
<dbReference type="Proteomes" id="UP000663852">
    <property type="component" value="Unassembled WGS sequence"/>
</dbReference>
<dbReference type="OrthoDB" id="9997232at2759"/>
<dbReference type="InterPro" id="IPR011022">
    <property type="entry name" value="Arrestin_C-like"/>
</dbReference>
<dbReference type="Proteomes" id="UP000663828">
    <property type="component" value="Unassembled WGS sequence"/>
</dbReference>
<accession>A0A814PFB5</accession>
<evidence type="ECO:0000259" key="1">
    <source>
        <dbReference type="Pfam" id="PF02752"/>
    </source>
</evidence>